<evidence type="ECO:0000256" key="4">
    <source>
        <dbReference type="ARBA" id="ARBA00022670"/>
    </source>
</evidence>
<keyword evidence="8" id="KW-0732">Signal</keyword>
<proteinExistence type="inferred from homology"/>
<name>A0A9P8SEH2_9HYPO</name>
<evidence type="ECO:0000313" key="9">
    <source>
        <dbReference type="EMBL" id="KAH0959838.1"/>
    </source>
</evidence>
<dbReference type="GO" id="GO:0000324">
    <property type="term" value="C:fungal-type vacuole"/>
    <property type="evidence" value="ECO:0007669"/>
    <property type="project" value="TreeGrafter"/>
</dbReference>
<reference evidence="9" key="1">
    <citation type="submission" date="2021-09" db="EMBL/GenBank/DDBJ databases">
        <title>A high-quality genome of the endoparasitic fungus Hirsutella rhossiliensis with a comparison of Hirsutella genomes reveals transposable elements contributing to genome size variation.</title>
        <authorList>
            <person name="Lin R."/>
            <person name="Jiao Y."/>
            <person name="Sun X."/>
            <person name="Ling J."/>
            <person name="Xie B."/>
            <person name="Cheng X."/>
        </authorList>
    </citation>
    <scope>NUCLEOTIDE SEQUENCE</scope>
    <source>
        <strain evidence="9">HR02</strain>
    </source>
</reference>
<dbReference type="GeneID" id="68357988"/>
<feature type="signal peptide" evidence="8">
    <location>
        <begin position="1"/>
        <end position="18"/>
    </location>
</feature>
<feature type="compositionally biased region" description="Polar residues" evidence="7">
    <location>
        <begin position="52"/>
        <end position="62"/>
    </location>
</feature>
<dbReference type="Gene3D" id="3.40.50.1820">
    <property type="entry name" value="alpha/beta hydrolase"/>
    <property type="match status" value="1"/>
</dbReference>
<evidence type="ECO:0000313" key="10">
    <source>
        <dbReference type="Proteomes" id="UP000824596"/>
    </source>
</evidence>
<keyword evidence="4" id="KW-0645">Protease</keyword>
<dbReference type="InterPro" id="IPR029058">
    <property type="entry name" value="AB_hydrolase_fold"/>
</dbReference>
<evidence type="ECO:0000256" key="5">
    <source>
        <dbReference type="ARBA" id="ARBA00022801"/>
    </source>
</evidence>
<dbReference type="AlphaFoldDB" id="A0A9P8SEH2"/>
<evidence type="ECO:0000256" key="2">
    <source>
        <dbReference type="ARBA" id="ARBA00012446"/>
    </source>
</evidence>
<dbReference type="GO" id="GO:0004185">
    <property type="term" value="F:serine-type carboxypeptidase activity"/>
    <property type="evidence" value="ECO:0007669"/>
    <property type="project" value="UniProtKB-EC"/>
</dbReference>
<dbReference type="PANTHER" id="PTHR11802:SF113">
    <property type="entry name" value="SERINE CARBOXYPEPTIDASE CTSA-4.1"/>
    <property type="match status" value="1"/>
</dbReference>
<dbReference type="Pfam" id="PF00450">
    <property type="entry name" value="Peptidase_S10"/>
    <property type="match status" value="1"/>
</dbReference>
<feature type="chain" id="PRO_5040327453" description="carboxypeptidase C" evidence="8">
    <location>
        <begin position="19"/>
        <end position="330"/>
    </location>
</feature>
<dbReference type="Proteomes" id="UP000824596">
    <property type="component" value="Unassembled WGS sequence"/>
</dbReference>
<keyword evidence="3 9" id="KW-0121">Carboxypeptidase</keyword>
<dbReference type="PANTHER" id="PTHR11802">
    <property type="entry name" value="SERINE PROTEASE FAMILY S10 SERINE CARBOXYPEPTIDASE"/>
    <property type="match status" value="1"/>
</dbReference>
<dbReference type="InterPro" id="IPR001563">
    <property type="entry name" value="Peptidase_S10"/>
</dbReference>
<evidence type="ECO:0000256" key="3">
    <source>
        <dbReference type="ARBA" id="ARBA00022645"/>
    </source>
</evidence>
<keyword evidence="5" id="KW-0378">Hydrolase</keyword>
<evidence type="ECO:0000256" key="7">
    <source>
        <dbReference type="SAM" id="MobiDB-lite"/>
    </source>
</evidence>
<comment type="similarity">
    <text evidence="1">Belongs to the peptidase S10 family.</text>
</comment>
<evidence type="ECO:0000256" key="6">
    <source>
        <dbReference type="ARBA" id="ARBA00023180"/>
    </source>
</evidence>
<dbReference type="Gene3D" id="1.10.287.410">
    <property type="match status" value="1"/>
</dbReference>
<organism evidence="9 10">
    <name type="scientific">Hirsutella rhossiliensis</name>
    <dbReference type="NCBI Taxonomy" id="111463"/>
    <lineage>
        <taxon>Eukaryota</taxon>
        <taxon>Fungi</taxon>
        <taxon>Dikarya</taxon>
        <taxon>Ascomycota</taxon>
        <taxon>Pezizomycotina</taxon>
        <taxon>Sordariomycetes</taxon>
        <taxon>Hypocreomycetidae</taxon>
        <taxon>Hypocreales</taxon>
        <taxon>Ophiocordycipitaceae</taxon>
        <taxon>Hirsutella</taxon>
    </lineage>
</organism>
<dbReference type="GO" id="GO:0006508">
    <property type="term" value="P:proteolysis"/>
    <property type="evidence" value="ECO:0007669"/>
    <property type="project" value="UniProtKB-KW"/>
</dbReference>
<keyword evidence="6" id="KW-0325">Glycoprotein</keyword>
<evidence type="ECO:0000256" key="8">
    <source>
        <dbReference type="SAM" id="SignalP"/>
    </source>
</evidence>
<evidence type="ECO:0000256" key="1">
    <source>
        <dbReference type="ARBA" id="ARBA00009431"/>
    </source>
</evidence>
<dbReference type="EMBL" id="JAIZPD010000011">
    <property type="protein sequence ID" value="KAH0959838.1"/>
    <property type="molecule type" value="Genomic_DNA"/>
</dbReference>
<comment type="caution">
    <text evidence="9">The sequence shown here is derived from an EMBL/GenBank/DDBJ whole genome shotgun (WGS) entry which is preliminary data.</text>
</comment>
<protein>
    <recommendedName>
        <fullName evidence="2">carboxypeptidase C</fullName>
        <ecNumber evidence="2">3.4.16.5</ecNumber>
    </recommendedName>
</protein>
<sequence>MRASISALVLNFALLVFSLRNCALGTGSQPARYQSNKKSACELQVRHESVVNESDVQQINPSGKPPNSQPRAKTVDTSPLGVDKVKQFSGYLDDEGQDKHLFYWFFESRNNPVKDPVILWVEGGPGCSSMLGLFQQLGPARINEKLEVVPNPFSRNSRASMIFLDSPVNAGFSRSRQRVNSTEAAAKDVYAAMKLFFQRFPEYAKQDFYVAGSSYSGHFVPAIAAEMLSHEDRNMNVKSAIIGDGITDSLVQFQSYRPMACGEGGVPAVVNETVCQAMKDAEPKCRDQIQSCYDTEDAATCSKAFGNCNKALVSPVSDIGQDCAAHYELA</sequence>
<dbReference type="RefSeq" id="XP_044717351.1">
    <property type="nucleotide sequence ID" value="XM_044867330.1"/>
</dbReference>
<dbReference type="EC" id="3.4.16.5" evidence="2"/>
<keyword evidence="10" id="KW-1185">Reference proteome</keyword>
<accession>A0A9P8SEH2</accession>
<dbReference type="SUPFAM" id="SSF53474">
    <property type="entry name" value="alpha/beta-Hydrolases"/>
    <property type="match status" value="1"/>
</dbReference>
<dbReference type="OrthoDB" id="443318at2759"/>
<feature type="region of interest" description="Disordered" evidence="7">
    <location>
        <begin position="52"/>
        <end position="77"/>
    </location>
</feature>
<gene>
    <name evidence="9" type="ORF">HRG_08859</name>
</gene>
<dbReference type="PRINTS" id="PR00724">
    <property type="entry name" value="CRBOXYPTASEC"/>
</dbReference>